<dbReference type="OrthoDB" id="10251155at2759"/>
<dbReference type="InterPro" id="IPR046373">
    <property type="entry name" value="Acyl-CoA_Oxase/DH_mid-dom_sf"/>
</dbReference>
<dbReference type="InterPro" id="IPR006091">
    <property type="entry name" value="Acyl-CoA_Oxase/DH_mid-dom"/>
</dbReference>
<evidence type="ECO:0000256" key="4">
    <source>
        <dbReference type="ARBA" id="ARBA00022827"/>
    </source>
</evidence>
<evidence type="ECO:0000259" key="8">
    <source>
        <dbReference type="Pfam" id="PF02771"/>
    </source>
</evidence>
<evidence type="ECO:0000256" key="5">
    <source>
        <dbReference type="RuleBase" id="RU362125"/>
    </source>
</evidence>
<dbReference type="GO" id="GO:0016627">
    <property type="term" value="F:oxidoreductase activity, acting on the CH-CH group of donors"/>
    <property type="evidence" value="ECO:0007669"/>
    <property type="project" value="InterPro"/>
</dbReference>
<evidence type="ECO:0000256" key="1">
    <source>
        <dbReference type="ARBA" id="ARBA00001974"/>
    </source>
</evidence>
<dbReference type="PANTHER" id="PTHR42803:SF3">
    <property type="entry name" value="ACYL-COA DEHYDROGENASE-RELATED"/>
    <property type="match status" value="1"/>
</dbReference>
<dbReference type="RefSeq" id="XP_014161512.1">
    <property type="nucleotide sequence ID" value="XM_014306037.1"/>
</dbReference>
<dbReference type="SUPFAM" id="SSF56645">
    <property type="entry name" value="Acyl-CoA dehydrogenase NM domain-like"/>
    <property type="match status" value="1"/>
</dbReference>
<sequence length="672" mass="73465">MLKYSSLRSGFQRIGSRRANGALNRVVSRARSAASDGAEATPASYTGGPVGLEGAGILSDRDVTFMLEELIDTEGLLKRPYYAEHSMPTIKEYYATLTNVANTHFKPHNVELDKNPPIFVDGRARVSSVIAPAIETLAETGFMAASLPEEHGGLQMPHTAQMIAEMIIGSASMSISSYPSLAMGVANVLSRFGSDEQRERFLPHILSGRFMGTMCLSEPQAGSSLADISTIATEMDSEGGNGKRFSVKGNKMWISGGEQDATDNIIHLVLAKIKSPDGKVAPGVKGISMFIVPKHDFDFDGEPPEVDLKGHSTNGIELLGLNEKLGWKGTTNTALSFGDSSESVGYLVGEPGRGLEYMFLMMNGARIGVGLAATALGGLGYRASLAYALDRRQGRPQVKSKDGPVAQVPIIQHADVRRMLMAQKCYVEGSLSLCMYAAYLLDDSKTAATPEERKTSFEMLDLLTPVVKSYPSEWCLEANKWAIQILGGCGYTKDFPVEEFYRTNRLNMIHEGTNGVQSLDLLGRKIARDNGKQSQLLYKDMRDSCESAKALGNNKMAMHARDLESAINEVDSATKTLLSESKSVDGLLCNSHEYLNMFGTLIMSWMWLKQASIATKQLETNSLISDTDRVFYEGKQLACEYFYRYDTPSITTKARLVSSLDDTLLRVDPVHF</sequence>
<dbReference type="STRING" id="667725.A0A0L0GF07"/>
<keyword evidence="5" id="KW-0560">Oxidoreductase</keyword>
<evidence type="ECO:0000259" key="6">
    <source>
        <dbReference type="Pfam" id="PF00441"/>
    </source>
</evidence>
<dbReference type="Pfam" id="PF12806">
    <property type="entry name" value="Acyl-CoA_dh_C"/>
    <property type="match status" value="1"/>
</dbReference>
<feature type="domain" description="Acyl-CoA oxidase/dehydrogenase middle" evidence="7">
    <location>
        <begin position="214"/>
        <end position="297"/>
    </location>
</feature>
<keyword evidence="11" id="KW-1185">Reference proteome</keyword>
<name>A0A0L0GF07_9EUKA</name>
<evidence type="ECO:0000256" key="3">
    <source>
        <dbReference type="ARBA" id="ARBA00022630"/>
    </source>
</evidence>
<keyword evidence="4 5" id="KW-0274">FAD</keyword>
<dbReference type="Gene3D" id="1.10.540.10">
    <property type="entry name" value="Acyl-CoA dehydrogenase/oxidase, N-terminal domain"/>
    <property type="match status" value="1"/>
</dbReference>
<dbReference type="AlphaFoldDB" id="A0A0L0GF07"/>
<dbReference type="Pfam" id="PF02771">
    <property type="entry name" value="Acyl-CoA_dh_N"/>
    <property type="match status" value="1"/>
</dbReference>
<dbReference type="Proteomes" id="UP000054560">
    <property type="component" value="Unassembled WGS sequence"/>
</dbReference>
<dbReference type="InterPro" id="IPR025878">
    <property type="entry name" value="Acyl-CoA_dh-like_C_dom"/>
</dbReference>
<dbReference type="InterPro" id="IPR009100">
    <property type="entry name" value="AcylCoA_DH/oxidase_NM_dom_sf"/>
</dbReference>
<dbReference type="InterPro" id="IPR009075">
    <property type="entry name" value="AcylCo_DH/oxidase_C"/>
</dbReference>
<dbReference type="InterPro" id="IPR037069">
    <property type="entry name" value="AcylCoA_DH/ox_N_sf"/>
</dbReference>
<comment type="similarity">
    <text evidence="2 5">Belongs to the acyl-CoA dehydrogenase family.</text>
</comment>
<evidence type="ECO:0000259" key="9">
    <source>
        <dbReference type="Pfam" id="PF12806"/>
    </source>
</evidence>
<dbReference type="eggNOG" id="KOG0139">
    <property type="taxonomic scope" value="Eukaryota"/>
</dbReference>
<protein>
    <recommendedName>
        <fullName evidence="12">Acyl-CoA dehydrogenase</fullName>
    </recommendedName>
</protein>
<feature type="domain" description="Acyl-CoA dehydrogenase/oxidase N-terminal" evidence="8">
    <location>
        <begin position="98"/>
        <end position="208"/>
    </location>
</feature>
<organism evidence="10 11">
    <name type="scientific">Sphaeroforma arctica JP610</name>
    <dbReference type="NCBI Taxonomy" id="667725"/>
    <lineage>
        <taxon>Eukaryota</taxon>
        <taxon>Ichthyosporea</taxon>
        <taxon>Ichthyophonida</taxon>
        <taxon>Sphaeroforma</taxon>
    </lineage>
</organism>
<comment type="cofactor">
    <cofactor evidence="1 5">
        <name>FAD</name>
        <dbReference type="ChEBI" id="CHEBI:57692"/>
    </cofactor>
</comment>
<dbReference type="PANTHER" id="PTHR42803">
    <property type="entry name" value="ACYL-COA DEHYDROGENASE"/>
    <property type="match status" value="1"/>
</dbReference>
<dbReference type="InterPro" id="IPR052166">
    <property type="entry name" value="Diverse_Acyl-CoA_DH"/>
</dbReference>
<dbReference type="Gene3D" id="1.20.140.10">
    <property type="entry name" value="Butyryl-CoA Dehydrogenase, subunit A, domain 3"/>
    <property type="match status" value="1"/>
</dbReference>
<dbReference type="Pfam" id="PF00441">
    <property type="entry name" value="Acyl-CoA_dh_1"/>
    <property type="match status" value="1"/>
</dbReference>
<feature type="domain" description="Acyl-CoA dehydrogenase/oxidase C-terminal" evidence="6">
    <location>
        <begin position="352"/>
        <end position="519"/>
    </location>
</feature>
<evidence type="ECO:0000313" key="11">
    <source>
        <dbReference type="Proteomes" id="UP000054560"/>
    </source>
</evidence>
<evidence type="ECO:0000256" key="2">
    <source>
        <dbReference type="ARBA" id="ARBA00009347"/>
    </source>
</evidence>
<dbReference type="Pfam" id="PF02770">
    <property type="entry name" value="Acyl-CoA_dh_M"/>
    <property type="match status" value="1"/>
</dbReference>
<dbReference type="InterPro" id="IPR036250">
    <property type="entry name" value="AcylCo_DH-like_C"/>
</dbReference>
<dbReference type="Gene3D" id="2.40.110.10">
    <property type="entry name" value="Butyryl-CoA Dehydrogenase, subunit A, domain 2"/>
    <property type="match status" value="1"/>
</dbReference>
<accession>A0A0L0GF07</accession>
<evidence type="ECO:0000313" key="10">
    <source>
        <dbReference type="EMBL" id="KNC87610.1"/>
    </source>
</evidence>
<evidence type="ECO:0008006" key="12">
    <source>
        <dbReference type="Google" id="ProtNLM"/>
    </source>
</evidence>
<keyword evidence="3 5" id="KW-0285">Flavoprotein</keyword>
<dbReference type="GeneID" id="25900814"/>
<proteinExistence type="inferred from homology"/>
<dbReference type="EMBL" id="KQ241604">
    <property type="protein sequence ID" value="KNC87610.1"/>
    <property type="molecule type" value="Genomic_DNA"/>
</dbReference>
<gene>
    <name evidence="10" type="ORF">SARC_00310</name>
</gene>
<evidence type="ECO:0000259" key="7">
    <source>
        <dbReference type="Pfam" id="PF02770"/>
    </source>
</evidence>
<feature type="domain" description="Acetyl-CoA dehydrogenase-like C-terminal" evidence="9">
    <location>
        <begin position="539"/>
        <end position="667"/>
    </location>
</feature>
<dbReference type="SUPFAM" id="SSF47203">
    <property type="entry name" value="Acyl-CoA dehydrogenase C-terminal domain-like"/>
    <property type="match status" value="1"/>
</dbReference>
<dbReference type="InterPro" id="IPR013786">
    <property type="entry name" value="AcylCoA_DH/ox_N"/>
</dbReference>
<dbReference type="GO" id="GO:0050660">
    <property type="term" value="F:flavin adenine dinucleotide binding"/>
    <property type="evidence" value="ECO:0007669"/>
    <property type="project" value="InterPro"/>
</dbReference>
<reference evidence="10 11" key="1">
    <citation type="submission" date="2011-02" db="EMBL/GenBank/DDBJ databases">
        <title>The Genome Sequence of Sphaeroforma arctica JP610.</title>
        <authorList>
            <consortium name="The Broad Institute Genome Sequencing Platform"/>
            <person name="Russ C."/>
            <person name="Cuomo C."/>
            <person name="Young S.K."/>
            <person name="Zeng Q."/>
            <person name="Gargeya S."/>
            <person name="Alvarado L."/>
            <person name="Berlin A."/>
            <person name="Chapman S.B."/>
            <person name="Chen Z."/>
            <person name="Freedman E."/>
            <person name="Gellesch M."/>
            <person name="Goldberg J."/>
            <person name="Griggs A."/>
            <person name="Gujja S."/>
            <person name="Heilman E."/>
            <person name="Heiman D."/>
            <person name="Howarth C."/>
            <person name="Mehta T."/>
            <person name="Neiman D."/>
            <person name="Pearson M."/>
            <person name="Roberts A."/>
            <person name="Saif S."/>
            <person name="Shea T."/>
            <person name="Shenoy N."/>
            <person name="Sisk P."/>
            <person name="Stolte C."/>
            <person name="Sykes S."/>
            <person name="White J."/>
            <person name="Yandava C."/>
            <person name="Burger G."/>
            <person name="Gray M.W."/>
            <person name="Holland P.W.H."/>
            <person name="King N."/>
            <person name="Lang F.B.F."/>
            <person name="Roger A.J."/>
            <person name="Ruiz-Trillo I."/>
            <person name="Haas B."/>
            <person name="Nusbaum C."/>
            <person name="Birren B."/>
        </authorList>
    </citation>
    <scope>NUCLEOTIDE SEQUENCE [LARGE SCALE GENOMIC DNA]</scope>
    <source>
        <strain evidence="10 11">JP610</strain>
    </source>
</reference>